<dbReference type="PANTHER" id="PTHR43736">
    <property type="entry name" value="ADP-RIBOSE PYROPHOSPHATASE"/>
    <property type="match status" value="1"/>
</dbReference>
<gene>
    <name evidence="5" type="ORF">SAMN04515678_11342</name>
</gene>
<dbReference type="InterPro" id="IPR020084">
    <property type="entry name" value="NUDIX_hydrolase_CS"/>
</dbReference>
<keyword evidence="6" id="KW-1185">Reference proteome</keyword>
<dbReference type="EMBL" id="FOMS01000013">
    <property type="protein sequence ID" value="SFE65729.1"/>
    <property type="molecule type" value="Genomic_DNA"/>
</dbReference>
<dbReference type="PROSITE" id="PS00893">
    <property type="entry name" value="NUDIX_BOX"/>
    <property type="match status" value="1"/>
</dbReference>
<comment type="similarity">
    <text evidence="3">Belongs to the Nudix hydrolase family.</text>
</comment>
<dbReference type="InterPro" id="IPR000086">
    <property type="entry name" value="NUDIX_hydrolase_dom"/>
</dbReference>
<dbReference type="AlphaFoldDB" id="A0A1I2CBL3"/>
<organism evidence="5 6">
    <name type="scientific">Roseivivax sediminis</name>
    <dbReference type="NCBI Taxonomy" id="936889"/>
    <lineage>
        <taxon>Bacteria</taxon>
        <taxon>Pseudomonadati</taxon>
        <taxon>Pseudomonadota</taxon>
        <taxon>Alphaproteobacteria</taxon>
        <taxon>Rhodobacterales</taxon>
        <taxon>Roseobacteraceae</taxon>
        <taxon>Roseivivax</taxon>
    </lineage>
</organism>
<dbReference type="Pfam" id="PF00293">
    <property type="entry name" value="NUDIX"/>
    <property type="match status" value="1"/>
</dbReference>
<evidence type="ECO:0000256" key="1">
    <source>
        <dbReference type="ARBA" id="ARBA00001946"/>
    </source>
</evidence>
<dbReference type="PANTHER" id="PTHR43736:SF1">
    <property type="entry name" value="DIHYDRONEOPTERIN TRIPHOSPHATE DIPHOSPHATASE"/>
    <property type="match status" value="1"/>
</dbReference>
<evidence type="ECO:0000313" key="5">
    <source>
        <dbReference type="EMBL" id="SFE65729.1"/>
    </source>
</evidence>
<dbReference type="Gene3D" id="3.90.79.10">
    <property type="entry name" value="Nucleoside Triphosphate Pyrophosphohydrolase"/>
    <property type="match status" value="1"/>
</dbReference>
<protein>
    <submittedName>
        <fullName evidence="5">8-oxo-dGTP diphosphatase</fullName>
    </submittedName>
</protein>
<name>A0A1I2CBL3_9RHOB</name>
<feature type="domain" description="Nudix hydrolase" evidence="4">
    <location>
        <begin position="4"/>
        <end position="130"/>
    </location>
</feature>
<accession>A0A1I2CBL3</accession>
<keyword evidence="2 3" id="KW-0378">Hydrolase</keyword>
<dbReference type="OrthoDB" id="9761969at2"/>
<evidence type="ECO:0000313" key="6">
    <source>
        <dbReference type="Proteomes" id="UP000325289"/>
    </source>
</evidence>
<evidence type="ECO:0000256" key="3">
    <source>
        <dbReference type="RuleBase" id="RU003476"/>
    </source>
</evidence>
<proteinExistence type="inferred from homology"/>
<dbReference type="InterPro" id="IPR015797">
    <property type="entry name" value="NUDIX_hydrolase-like_dom_sf"/>
</dbReference>
<dbReference type="GO" id="GO:0016787">
    <property type="term" value="F:hydrolase activity"/>
    <property type="evidence" value="ECO:0007669"/>
    <property type="project" value="UniProtKB-KW"/>
</dbReference>
<dbReference type="Proteomes" id="UP000325289">
    <property type="component" value="Unassembled WGS sequence"/>
</dbReference>
<dbReference type="RefSeq" id="WP_149757611.1">
    <property type="nucleotide sequence ID" value="NZ_FOMS01000013.1"/>
</dbReference>
<dbReference type="PROSITE" id="PS51462">
    <property type="entry name" value="NUDIX"/>
    <property type="match status" value="1"/>
</dbReference>
<comment type="cofactor">
    <cofactor evidence="1">
        <name>Mg(2+)</name>
        <dbReference type="ChEBI" id="CHEBI:18420"/>
    </cofactor>
</comment>
<dbReference type="InterPro" id="IPR020476">
    <property type="entry name" value="Nudix_hydrolase"/>
</dbReference>
<reference evidence="5 6" key="1">
    <citation type="submission" date="2016-10" db="EMBL/GenBank/DDBJ databases">
        <authorList>
            <person name="Varghese N."/>
            <person name="Submissions S."/>
        </authorList>
    </citation>
    <scope>NUCLEOTIDE SEQUENCE [LARGE SCALE GENOMIC DNA]</scope>
    <source>
        <strain evidence="6">YIM D21,KCTC 23444,ACCC 10710</strain>
    </source>
</reference>
<dbReference type="CDD" id="cd04673">
    <property type="entry name" value="NUDIX_ADPRase"/>
    <property type="match status" value="1"/>
</dbReference>
<evidence type="ECO:0000256" key="2">
    <source>
        <dbReference type="ARBA" id="ARBA00022801"/>
    </source>
</evidence>
<sequence length="138" mass="15013">MCDDVIRAALAVVIRESRTLLVRRRNKPDAGLWGFPGGKLEPGESVEDAAVRELQEETGLVSRAVRRLGTFRVDHVSPPFRLDAVLCEAPSGEPVAADDAEEVAWFDVNEVVAGRLLASRDVDRLALRAALNARPAQS</sequence>
<dbReference type="SUPFAM" id="SSF55811">
    <property type="entry name" value="Nudix"/>
    <property type="match status" value="1"/>
</dbReference>
<dbReference type="PRINTS" id="PR00502">
    <property type="entry name" value="NUDIXFAMILY"/>
</dbReference>
<evidence type="ECO:0000259" key="4">
    <source>
        <dbReference type="PROSITE" id="PS51462"/>
    </source>
</evidence>